<proteinExistence type="predicted"/>
<sequence>MLLKFKKLNIISLKTNLLILHELLFLRLYDVNRIQTLFFLYLILSKFSGN</sequence>
<name>F2HH90_9CRYP</name>
<evidence type="ECO:0000313" key="2">
    <source>
        <dbReference type="Proteomes" id="UP000243423"/>
    </source>
</evidence>
<organism evidence="1 2">
    <name type="scientific">Cryptomonas paramaecium</name>
    <dbReference type="NCBI Taxonomy" id="2898"/>
    <lineage>
        <taxon>Eukaryota</taxon>
        <taxon>Cryptophyceae</taxon>
        <taxon>Cryptomonadales</taxon>
        <taxon>Cryptomonadaceae</taxon>
        <taxon>Cryptomonas</taxon>
    </lineage>
</organism>
<reference evidence="1 2" key="1">
    <citation type="journal article" date="2011" name="Genome Biol. Evol.">
        <title>Complete nucleomorph genome sequence of the nonphotosynthetic alga Cryptomonas paramecium reveals a core nucleomorph gene set.</title>
        <authorList>
            <person name="Tanifuji G."/>
            <person name="Onodera N.T."/>
            <person name="Wheeler T.J."/>
            <person name="Dlutek M."/>
            <person name="Donaher N."/>
            <person name="Archibald J.M."/>
        </authorList>
    </citation>
    <scope>NUCLEOTIDE SEQUENCE [LARGE SCALE GENOMIC DNA]</scope>
    <source>
        <strain evidence="1 2">CCAP977/2A</strain>
    </source>
</reference>
<dbReference type="GeneID" id="10447039"/>
<accession>F2HH90</accession>
<dbReference type="EMBL" id="CP002172">
    <property type="protein sequence ID" value="AEA38686.1"/>
    <property type="molecule type" value="Genomic_DNA"/>
</dbReference>
<dbReference type="RefSeq" id="XP_003239584.1">
    <property type="nucleotide sequence ID" value="XM_003239536.1"/>
</dbReference>
<dbReference type="AlphaFoldDB" id="F2HH90"/>
<protein>
    <submittedName>
        <fullName evidence="1">Uncharacterized protein</fullName>
    </submittedName>
</protein>
<geneLocation type="nucleomorph" evidence="1"/>
<evidence type="ECO:0000313" key="1">
    <source>
        <dbReference type="EMBL" id="AEA38686.1"/>
    </source>
</evidence>
<gene>
    <name evidence="1" type="ORF">CPARA_1gp028</name>
</gene>
<keyword evidence="1" id="KW-0542">Nucleomorph</keyword>
<dbReference type="Proteomes" id="UP000243423">
    <property type="component" value="Nucleomorph 1"/>
</dbReference>